<protein>
    <submittedName>
        <fullName evidence="2">Uncharacterized protein</fullName>
    </submittedName>
</protein>
<name>A0A4U8SXX9_9HELI</name>
<proteinExistence type="predicted"/>
<evidence type="ECO:0000313" key="2">
    <source>
        <dbReference type="EMBL" id="TLD91067.1"/>
    </source>
</evidence>
<evidence type="ECO:0000256" key="1">
    <source>
        <dbReference type="SAM" id="MobiDB-lite"/>
    </source>
</evidence>
<gene>
    <name evidence="2" type="ORF">LS74_010395</name>
</gene>
<evidence type="ECO:0000313" key="3">
    <source>
        <dbReference type="Proteomes" id="UP000029921"/>
    </source>
</evidence>
<dbReference type="Proteomes" id="UP000029921">
    <property type="component" value="Unassembled WGS sequence"/>
</dbReference>
<accession>A0A4U8SXX9</accession>
<sequence length="72" mass="8247">MALPVLIKGAIIAKTAYDTFKEFADNSQEEKNKLQSFDDNGFDDKQANVEQNLQQNENQTEEASKVRRMKHS</sequence>
<feature type="compositionally biased region" description="Low complexity" evidence="1">
    <location>
        <begin position="48"/>
        <end position="58"/>
    </location>
</feature>
<feature type="region of interest" description="Disordered" evidence="1">
    <location>
        <begin position="31"/>
        <end position="72"/>
    </location>
</feature>
<reference evidence="2 3" key="1">
    <citation type="journal article" date="2014" name="Genome Announc.">
        <title>Draft genome sequences of eight enterohepatic helicobacter species isolated from both laboratory and wild rodents.</title>
        <authorList>
            <person name="Sheh A."/>
            <person name="Shen Z."/>
            <person name="Fox J.G."/>
        </authorList>
    </citation>
    <scope>NUCLEOTIDE SEQUENCE [LARGE SCALE GENOMIC DNA]</scope>
    <source>
        <strain evidence="2 3">MIT 96-1001</strain>
    </source>
</reference>
<dbReference type="AlphaFoldDB" id="A0A4U8SXX9"/>
<comment type="caution">
    <text evidence="2">The sequence shown here is derived from an EMBL/GenBank/DDBJ whole genome shotgun (WGS) entry which is preliminary data.</text>
</comment>
<dbReference type="RefSeq" id="WP_034589517.1">
    <property type="nucleotide sequence ID" value="NZ_JRPE02000027.1"/>
</dbReference>
<dbReference type="EMBL" id="JRPE02000027">
    <property type="protein sequence ID" value="TLD91067.1"/>
    <property type="molecule type" value="Genomic_DNA"/>
</dbReference>
<keyword evidence="3" id="KW-1185">Reference proteome</keyword>
<organism evidence="2 3">
    <name type="scientific">Helicobacter magdeburgensis</name>
    <dbReference type="NCBI Taxonomy" id="471858"/>
    <lineage>
        <taxon>Bacteria</taxon>
        <taxon>Pseudomonadati</taxon>
        <taxon>Campylobacterota</taxon>
        <taxon>Epsilonproteobacteria</taxon>
        <taxon>Campylobacterales</taxon>
        <taxon>Helicobacteraceae</taxon>
        <taxon>Helicobacter</taxon>
    </lineage>
</organism>